<comment type="caution">
    <text evidence="1">The sequence shown here is derived from an EMBL/GenBank/DDBJ whole genome shotgun (WGS) entry which is preliminary data.</text>
</comment>
<gene>
    <name evidence="1" type="ORF">EYW49_13455</name>
</gene>
<dbReference type="AlphaFoldDB" id="A0A4Q9VMM8"/>
<name>A0A4Q9VMM8_9HYPH</name>
<sequence length="188" mass="20123">MTIAYDPEAGGRLITTADLEIADLLVSTATVAVSRTLYAVTWPQISRVRLWLGGGQVVDSAGWGVRARPLSGAMREDGDTQVVVYRRPGLSTTAAFKVRDHVLSGLGRSFDKPDVVAHAPGGGGQLVGLVARIAEMGEDRLFCPELVWSAFERAGASLDEAQPFAPTTVAVPQLWYQGTLLYVGHLFV</sequence>
<organism evidence="1 2">
    <name type="scientific">Siculibacillus lacustris</name>
    <dbReference type="NCBI Taxonomy" id="1549641"/>
    <lineage>
        <taxon>Bacteria</taxon>
        <taxon>Pseudomonadati</taxon>
        <taxon>Pseudomonadota</taxon>
        <taxon>Alphaproteobacteria</taxon>
        <taxon>Hyphomicrobiales</taxon>
        <taxon>Ancalomicrobiaceae</taxon>
        <taxon>Siculibacillus</taxon>
    </lineage>
</organism>
<proteinExistence type="predicted"/>
<dbReference type="RefSeq" id="WP_131310107.1">
    <property type="nucleotide sequence ID" value="NZ_SJFN01000019.1"/>
</dbReference>
<dbReference type="OrthoDB" id="6534631at2"/>
<accession>A0A4Q9VMM8</accession>
<protein>
    <submittedName>
        <fullName evidence="1">Uncharacterized protein</fullName>
    </submittedName>
</protein>
<reference evidence="1 2" key="1">
    <citation type="submission" date="2019-02" db="EMBL/GenBank/DDBJ databases">
        <title>Siculibacillus lacustris gen. nov., sp. nov., a new rosette-forming bacterium isolated from a freshwater crater lake (Lake St. Ana, Romania).</title>
        <authorList>
            <person name="Felfoldi T."/>
            <person name="Marton Z."/>
            <person name="Szabo A."/>
            <person name="Mentes A."/>
            <person name="Boka K."/>
            <person name="Marialigeti K."/>
            <person name="Mathe I."/>
            <person name="Koncz M."/>
            <person name="Schumann P."/>
            <person name="Toth E."/>
        </authorList>
    </citation>
    <scope>NUCLEOTIDE SEQUENCE [LARGE SCALE GENOMIC DNA]</scope>
    <source>
        <strain evidence="1 2">SA-279</strain>
    </source>
</reference>
<dbReference type="Gene3D" id="3.90.1720.10">
    <property type="entry name" value="endopeptidase domain like (from Nostoc punctiforme)"/>
    <property type="match status" value="1"/>
</dbReference>
<keyword evidence="2" id="KW-1185">Reference proteome</keyword>
<evidence type="ECO:0000313" key="2">
    <source>
        <dbReference type="Proteomes" id="UP000292781"/>
    </source>
</evidence>
<dbReference type="InterPro" id="IPR038765">
    <property type="entry name" value="Papain-like_cys_pep_sf"/>
</dbReference>
<dbReference type="EMBL" id="SJFN01000019">
    <property type="protein sequence ID" value="TBW36600.1"/>
    <property type="molecule type" value="Genomic_DNA"/>
</dbReference>
<evidence type="ECO:0000313" key="1">
    <source>
        <dbReference type="EMBL" id="TBW36600.1"/>
    </source>
</evidence>
<dbReference type="SUPFAM" id="SSF54001">
    <property type="entry name" value="Cysteine proteinases"/>
    <property type="match status" value="1"/>
</dbReference>
<dbReference type="Proteomes" id="UP000292781">
    <property type="component" value="Unassembled WGS sequence"/>
</dbReference>